<dbReference type="OrthoDB" id="10055784at2759"/>
<keyword evidence="2" id="KW-1185">Reference proteome</keyword>
<reference evidence="1" key="1">
    <citation type="submission" date="2020-04" db="EMBL/GenBank/DDBJ databases">
        <authorList>
            <person name="Alioto T."/>
            <person name="Alioto T."/>
            <person name="Gomez Garrido J."/>
        </authorList>
    </citation>
    <scope>NUCLEOTIDE SEQUENCE</scope>
    <source>
        <strain evidence="1">A484AB</strain>
    </source>
</reference>
<evidence type="ECO:0000313" key="1">
    <source>
        <dbReference type="EMBL" id="CAB4029640.1"/>
    </source>
</evidence>
<organism evidence="1 2">
    <name type="scientific">Paramuricea clavata</name>
    <name type="common">Red gorgonian</name>
    <name type="synonym">Violescent sea-whip</name>
    <dbReference type="NCBI Taxonomy" id="317549"/>
    <lineage>
        <taxon>Eukaryota</taxon>
        <taxon>Metazoa</taxon>
        <taxon>Cnidaria</taxon>
        <taxon>Anthozoa</taxon>
        <taxon>Octocorallia</taxon>
        <taxon>Malacalcyonacea</taxon>
        <taxon>Plexauridae</taxon>
        <taxon>Paramuricea</taxon>
    </lineage>
</organism>
<dbReference type="EMBL" id="CACRXK020016308">
    <property type="protein sequence ID" value="CAB4029640.1"/>
    <property type="molecule type" value="Genomic_DNA"/>
</dbReference>
<dbReference type="PANTHER" id="PTHR47331">
    <property type="entry name" value="PHD-TYPE DOMAIN-CONTAINING PROTEIN"/>
    <property type="match status" value="1"/>
</dbReference>
<gene>
    <name evidence="1" type="ORF">PACLA_8A077103</name>
</gene>
<protein>
    <submittedName>
        <fullName evidence="1">Uncharacterized protein</fullName>
    </submittedName>
</protein>
<accession>A0A6S7JKZ0</accession>
<proteinExistence type="predicted"/>
<dbReference type="PANTHER" id="PTHR47331:SF5">
    <property type="entry name" value="RIBONUCLEASE H"/>
    <property type="match status" value="1"/>
</dbReference>
<comment type="caution">
    <text evidence="1">The sequence shown here is derived from an EMBL/GenBank/DDBJ whole genome shotgun (WGS) entry which is preliminary data.</text>
</comment>
<dbReference type="AlphaFoldDB" id="A0A6S7JKZ0"/>
<dbReference type="Proteomes" id="UP001152795">
    <property type="component" value="Unassembled WGS sequence"/>
</dbReference>
<name>A0A6S7JKZ0_PARCT</name>
<sequence>MDEELAVELGLEGREIGLQLQGINSQRVVSSKHISKCQIARVGKEDKKLSLRDIKTIKELNGPDQKLRWSELKHTKPVQVIVGTNNSELILPRRIVKPEQVSDHDQYPYAVESRLGWAVTNWFPGRNVLQYSTMKVYHREVNVDDDLKRLVLAQSAVDAIGVIKVANPVRSIEDKRAFEIMEQSARKIENEDAYESGLLWGEKEPKLPNNCGMALQRLYSLNKKFKLRPEMSKRYSKSIKEDVGKGFVKKLTKEEINQTSDVTWDLPHRYVINLKKPQRLRRAYDASAKYQGQSLNDNIYTGLDMLSSFLGLLL</sequence>
<evidence type="ECO:0000313" key="2">
    <source>
        <dbReference type="Proteomes" id="UP001152795"/>
    </source>
</evidence>